<evidence type="ECO:0000313" key="3">
    <source>
        <dbReference type="Proteomes" id="UP000018895"/>
    </source>
</evidence>
<keyword evidence="3" id="KW-1185">Reference proteome</keyword>
<accession>W4QH35</accession>
<proteinExistence type="predicted"/>
<evidence type="ECO:0000256" key="1">
    <source>
        <dbReference type="ARBA" id="ARBA00022801"/>
    </source>
</evidence>
<keyword evidence="1" id="KW-0378">Hydrolase</keyword>
<dbReference type="STRING" id="1236971.JCM9152_2073"/>
<dbReference type="PANTHER" id="PTHR33886:SF8">
    <property type="entry name" value="UNSATURATED RHAMNOGALACTURONAN HYDROLASE (EUROFUNG)"/>
    <property type="match status" value="1"/>
</dbReference>
<protein>
    <submittedName>
        <fullName evidence="2">Rhamnogalacturonides degradation protein RhiN</fullName>
    </submittedName>
</protein>
<dbReference type="AlphaFoldDB" id="W4QH35"/>
<organism evidence="2 3">
    <name type="scientific">Halalkalibacter hemicellulosilyticusJCM 9152</name>
    <dbReference type="NCBI Taxonomy" id="1236971"/>
    <lineage>
        <taxon>Bacteria</taxon>
        <taxon>Bacillati</taxon>
        <taxon>Bacillota</taxon>
        <taxon>Bacilli</taxon>
        <taxon>Bacillales</taxon>
        <taxon>Bacillaceae</taxon>
        <taxon>Halalkalibacter</taxon>
    </lineage>
</organism>
<dbReference type="InterPro" id="IPR008928">
    <property type="entry name" value="6-hairpin_glycosidase_sf"/>
</dbReference>
<name>W4QH35_9BACI</name>
<gene>
    <name evidence="2" type="ORF">JCM9152_2073</name>
</gene>
<dbReference type="InterPro" id="IPR052043">
    <property type="entry name" value="PolySaccharide_Degr_Enz"/>
</dbReference>
<dbReference type="GO" id="GO:0005975">
    <property type="term" value="P:carbohydrate metabolic process"/>
    <property type="evidence" value="ECO:0007669"/>
    <property type="project" value="InterPro"/>
</dbReference>
<comment type="caution">
    <text evidence="2">The sequence shown here is derived from an EMBL/GenBank/DDBJ whole genome shotgun (WGS) entry which is preliminary data.</text>
</comment>
<sequence>MMSQIVKGKNALEWAVKASKSVMSEYEPIMLPPANRWHYHQGVFLCGVYQLYLETGDDAYFHYVKEYVDKLVDEQGNFYFERDQLDAIQPGLLLLPLYEQTGEVRYKIAASKLRNLLKTINKTSEGGFWHKDKYPYQMWLDGLYMAGPFTMQYGQLFNEPELVDLVLQQEALMRKNTYDRETGLYFHGWDESGETAWSVPETNTAPEIWGRSLGWYGLAIVDLISLLPENHEKRGDLIRVLQNLIVNLVRYQDEGTGMWYQIINKGHLEDNWLESSCSSLFVYTIAKAVKCGYIDRAYAENAKRGYEGIVTTYIQEEPSGNVSLTGICIGTSIGVYEYYVNRKTSVNDLHGVGTFILASLQLKDL</sequence>
<dbReference type="InterPro" id="IPR012341">
    <property type="entry name" value="6hp_glycosidase-like_sf"/>
</dbReference>
<dbReference type="Pfam" id="PF07470">
    <property type="entry name" value="Glyco_hydro_88"/>
    <property type="match status" value="1"/>
</dbReference>
<dbReference type="Gene3D" id="1.50.10.10">
    <property type="match status" value="1"/>
</dbReference>
<dbReference type="InterPro" id="IPR010905">
    <property type="entry name" value="Glyco_hydro_88"/>
</dbReference>
<dbReference type="EMBL" id="BAUU01000013">
    <property type="protein sequence ID" value="GAE30659.1"/>
    <property type="molecule type" value="Genomic_DNA"/>
</dbReference>
<evidence type="ECO:0000313" key="2">
    <source>
        <dbReference type="EMBL" id="GAE30659.1"/>
    </source>
</evidence>
<reference evidence="2" key="1">
    <citation type="journal article" date="2014" name="Genome Announc.">
        <title>Draft Genome Sequences of Three Alkaliphilic Bacillus Strains, Bacillus wakoensis JCM 9140T, Bacillus akibai JCM 9157T, and Bacillus hemicellulosilyticus JCM 9152T.</title>
        <authorList>
            <person name="Yuki M."/>
            <person name="Oshima K."/>
            <person name="Suda W."/>
            <person name="Oshida Y."/>
            <person name="Kitamura K."/>
            <person name="Iida T."/>
            <person name="Hattori M."/>
            <person name="Ohkuma M."/>
        </authorList>
    </citation>
    <scope>NUCLEOTIDE SEQUENCE [LARGE SCALE GENOMIC DNA]</scope>
    <source>
        <strain evidence="2">JCM 9152</strain>
    </source>
</reference>
<dbReference type="Proteomes" id="UP000018895">
    <property type="component" value="Unassembled WGS sequence"/>
</dbReference>
<dbReference type="PANTHER" id="PTHR33886">
    <property type="entry name" value="UNSATURATED RHAMNOGALACTURONAN HYDROLASE (EUROFUNG)"/>
    <property type="match status" value="1"/>
</dbReference>
<dbReference type="GO" id="GO:0016787">
    <property type="term" value="F:hydrolase activity"/>
    <property type="evidence" value="ECO:0007669"/>
    <property type="project" value="UniProtKB-KW"/>
</dbReference>
<dbReference type="SUPFAM" id="SSF48208">
    <property type="entry name" value="Six-hairpin glycosidases"/>
    <property type="match status" value="1"/>
</dbReference>